<dbReference type="GO" id="GO:0009251">
    <property type="term" value="P:glucan catabolic process"/>
    <property type="evidence" value="ECO:0007669"/>
    <property type="project" value="TreeGrafter"/>
</dbReference>
<keyword evidence="19" id="KW-1185">Reference proteome</keyword>
<keyword evidence="3" id="KW-1003">Cell membrane</keyword>
<organism evidence="18 19">
    <name type="scientific">Psilocybe cf. subviscida</name>
    <dbReference type="NCBI Taxonomy" id="2480587"/>
    <lineage>
        <taxon>Eukaryota</taxon>
        <taxon>Fungi</taxon>
        <taxon>Dikarya</taxon>
        <taxon>Basidiomycota</taxon>
        <taxon>Agaricomycotina</taxon>
        <taxon>Agaricomycetes</taxon>
        <taxon>Agaricomycetidae</taxon>
        <taxon>Agaricales</taxon>
        <taxon>Agaricineae</taxon>
        <taxon>Strophariaceae</taxon>
        <taxon>Psilocybe</taxon>
    </lineage>
</organism>
<dbReference type="InterPro" id="IPR017853">
    <property type="entry name" value="GH"/>
</dbReference>
<evidence type="ECO:0000256" key="5">
    <source>
        <dbReference type="ARBA" id="ARBA00022801"/>
    </source>
</evidence>
<dbReference type="SUPFAM" id="SSF51445">
    <property type="entry name" value="(Trans)glycosidases"/>
    <property type="match status" value="1"/>
</dbReference>
<evidence type="ECO:0000256" key="14">
    <source>
        <dbReference type="ARBA" id="ARBA00038929"/>
    </source>
</evidence>
<evidence type="ECO:0000256" key="8">
    <source>
        <dbReference type="ARBA" id="ARBA00023136"/>
    </source>
</evidence>
<evidence type="ECO:0000256" key="1">
    <source>
        <dbReference type="ARBA" id="ARBA00004401"/>
    </source>
</evidence>
<evidence type="ECO:0000256" key="7">
    <source>
        <dbReference type="ARBA" id="ARBA00022989"/>
    </source>
</evidence>
<evidence type="ECO:0000256" key="16">
    <source>
        <dbReference type="RuleBase" id="RU361153"/>
    </source>
</evidence>
<dbReference type="Pfam" id="PF00150">
    <property type="entry name" value="Cellulase"/>
    <property type="match status" value="1"/>
</dbReference>
<dbReference type="PANTHER" id="PTHR31297:SF34">
    <property type="entry name" value="GLUCAN 1,3-BETA-GLUCOSIDASE 2"/>
    <property type="match status" value="1"/>
</dbReference>
<dbReference type="PANTHER" id="PTHR31297">
    <property type="entry name" value="GLUCAN ENDO-1,6-BETA-GLUCOSIDASE B"/>
    <property type="match status" value="1"/>
</dbReference>
<evidence type="ECO:0000256" key="3">
    <source>
        <dbReference type="ARBA" id="ARBA00022475"/>
    </source>
</evidence>
<keyword evidence="5 16" id="KW-0378">Hydrolase</keyword>
<evidence type="ECO:0000256" key="11">
    <source>
        <dbReference type="ARBA" id="ARBA00023316"/>
    </source>
</evidence>
<evidence type="ECO:0000256" key="2">
    <source>
        <dbReference type="ARBA" id="ARBA00005641"/>
    </source>
</evidence>
<keyword evidence="4" id="KW-0812">Transmembrane</keyword>
<comment type="caution">
    <text evidence="18">The sequence shown here is derived from an EMBL/GenBank/DDBJ whole genome shotgun (WGS) entry which is preliminary data.</text>
</comment>
<gene>
    <name evidence="18" type="ORF">D9619_012678</name>
</gene>
<evidence type="ECO:0000313" key="19">
    <source>
        <dbReference type="Proteomes" id="UP000567179"/>
    </source>
</evidence>
<keyword evidence="11" id="KW-0961">Cell wall biogenesis/degradation</keyword>
<dbReference type="Proteomes" id="UP000567179">
    <property type="component" value="Unassembled WGS sequence"/>
</dbReference>
<accession>A0A8H5EZ79</accession>
<evidence type="ECO:0000259" key="17">
    <source>
        <dbReference type="Pfam" id="PF00150"/>
    </source>
</evidence>
<comment type="similarity">
    <text evidence="2 16">Belongs to the glycosyl hydrolase 5 (cellulase A) family.</text>
</comment>
<evidence type="ECO:0000256" key="6">
    <source>
        <dbReference type="ARBA" id="ARBA00022968"/>
    </source>
</evidence>
<comment type="subcellular location">
    <subcellularLocation>
        <location evidence="1">Cell membrane</location>
        <topology evidence="1">Single-pass type II membrane protein</topology>
    </subcellularLocation>
</comment>
<dbReference type="EC" id="3.2.1.58" evidence="14"/>
<dbReference type="EMBL" id="JAACJJ010000032">
    <property type="protein sequence ID" value="KAF5317804.1"/>
    <property type="molecule type" value="Genomic_DNA"/>
</dbReference>
<dbReference type="AlphaFoldDB" id="A0A8H5EZ79"/>
<dbReference type="InterPro" id="IPR050386">
    <property type="entry name" value="Glycosyl_hydrolase_5"/>
</dbReference>
<dbReference type="GO" id="GO:0071555">
    <property type="term" value="P:cell wall organization"/>
    <property type="evidence" value="ECO:0007669"/>
    <property type="project" value="UniProtKB-KW"/>
</dbReference>
<evidence type="ECO:0000256" key="9">
    <source>
        <dbReference type="ARBA" id="ARBA00023180"/>
    </source>
</evidence>
<proteinExistence type="inferred from homology"/>
<evidence type="ECO:0000256" key="13">
    <source>
        <dbReference type="ARBA" id="ARBA00037126"/>
    </source>
</evidence>
<evidence type="ECO:0000256" key="15">
    <source>
        <dbReference type="ARBA" id="ARBA00041260"/>
    </source>
</evidence>
<dbReference type="Gene3D" id="3.20.20.80">
    <property type="entry name" value="Glycosidases"/>
    <property type="match status" value="1"/>
</dbReference>
<sequence length="455" mass="48953">MGPDIAKKMEQHYKTFITEQDFAEIAGAGLNWVRIPIGFWAIETINDEPFLTGTSWTYFLKAIEWARKYGIRIFLDLHALPGSQNAWNHSGKSGQVNFMNGVMGLANAQRTLTYLRIITEFVSQPQYRDVVGVIGIVNEILWGTIGEQSVQSFYLAAYESIRNATGTGTGSGPYIAIHEGFQGPAIWEGFLSGADRIALDQHPYLAFMNDNSPIDQIATKPCGWAIATNRSQSVFGVTLGGEWSTAINNCGLWLNGIGAATPSNCDVWENWAAYTPATIAGLKQVALASMDALQNFFFWTWKIGNSTTLGTSSSPMWHYRLGLQQGWIPKDPREAVGHCASVLGSSSAFDGNYPATATGGAGAGTISPAQITSHAFPPPTISPSFTQVNLLPTYTPTGTLKTLFAPTFTSAPNAVVGSGWNNPNDNAPAYVPVAGCTYPDPWNAASAQLPATTCS</sequence>
<dbReference type="GO" id="GO:0004338">
    <property type="term" value="F:glucan exo-1,3-beta-glucosidase activity"/>
    <property type="evidence" value="ECO:0007669"/>
    <property type="project" value="UniProtKB-EC"/>
</dbReference>
<keyword evidence="9" id="KW-0325">Glycoprotein</keyword>
<keyword evidence="8" id="KW-0472">Membrane</keyword>
<reference evidence="18 19" key="1">
    <citation type="journal article" date="2020" name="ISME J.">
        <title>Uncovering the hidden diversity of litter-decomposition mechanisms in mushroom-forming fungi.</title>
        <authorList>
            <person name="Floudas D."/>
            <person name="Bentzer J."/>
            <person name="Ahren D."/>
            <person name="Johansson T."/>
            <person name="Persson P."/>
            <person name="Tunlid A."/>
        </authorList>
    </citation>
    <scope>NUCLEOTIDE SEQUENCE [LARGE SCALE GENOMIC DNA]</scope>
    <source>
        <strain evidence="18 19">CBS 101986</strain>
    </source>
</reference>
<evidence type="ECO:0000256" key="12">
    <source>
        <dbReference type="ARBA" id="ARBA00036824"/>
    </source>
</evidence>
<dbReference type="InterPro" id="IPR001547">
    <property type="entry name" value="Glyco_hydro_5"/>
</dbReference>
<name>A0A8H5EZ79_9AGAR</name>
<feature type="domain" description="Glycoside hydrolase family 5" evidence="17">
    <location>
        <begin position="8"/>
        <end position="167"/>
    </location>
</feature>
<dbReference type="GO" id="GO:0005576">
    <property type="term" value="C:extracellular region"/>
    <property type="evidence" value="ECO:0007669"/>
    <property type="project" value="TreeGrafter"/>
</dbReference>
<keyword evidence="6" id="KW-0735">Signal-anchor</keyword>
<evidence type="ECO:0000313" key="18">
    <source>
        <dbReference type="EMBL" id="KAF5317804.1"/>
    </source>
</evidence>
<dbReference type="GO" id="GO:0009986">
    <property type="term" value="C:cell surface"/>
    <property type="evidence" value="ECO:0007669"/>
    <property type="project" value="TreeGrafter"/>
</dbReference>
<dbReference type="GO" id="GO:0005886">
    <property type="term" value="C:plasma membrane"/>
    <property type="evidence" value="ECO:0007669"/>
    <property type="project" value="UniProtKB-SubCell"/>
</dbReference>
<keyword evidence="7" id="KW-1133">Transmembrane helix</keyword>
<evidence type="ECO:0000256" key="10">
    <source>
        <dbReference type="ARBA" id="ARBA00023295"/>
    </source>
</evidence>
<dbReference type="OrthoDB" id="62120at2759"/>
<comment type="function">
    <text evidence="13">Glucosidase involved in the degradation of cellulosic biomass. Active on lichenan.</text>
</comment>
<keyword evidence="10 16" id="KW-0326">Glycosidase</keyword>
<evidence type="ECO:0000256" key="4">
    <source>
        <dbReference type="ARBA" id="ARBA00022692"/>
    </source>
</evidence>
<protein>
    <recommendedName>
        <fullName evidence="14">glucan 1,3-beta-glucosidase</fullName>
        <ecNumber evidence="14">3.2.1.58</ecNumber>
    </recommendedName>
    <alternativeName>
        <fullName evidence="15">Exo-1,3-beta-glucanase D</fullName>
    </alternativeName>
</protein>
<comment type="catalytic activity">
    <reaction evidence="12">
        <text>Successive hydrolysis of beta-D-glucose units from the non-reducing ends of (1-&gt;3)-beta-D-glucans, releasing alpha-glucose.</text>
        <dbReference type="EC" id="3.2.1.58"/>
    </reaction>
</comment>